<comment type="function">
    <text evidence="11">Has exonuclease activity on both single-stranded and duplex templates bearing overhangs, but not blunt ended duplex DNA, and cleaves in a 3'-5' direction. Essential for the formation of DNA replication focal centers. Has an important role in maintaining genome stability.</text>
</comment>
<evidence type="ECO:0000313" key="13">
    <source>
        <dbReference type="EMBL" id="VVC30656.1"/>
    </source>
</evidence>
<keyword evidence="14" id="KW-1185">Reference proteome</keyword>
<dbReference type="SUPFAM" id="SSF53098">
    <property type="entry name" value="Ribonuclease H-like"/>
    <property type="match status" value="1"/>
</dbReference>
<dbReference type="PANTHER" id="PTHR13620">
    <property type="entry name" value="3-5 EXONUCLEASE"/>
    <property type="match status" value="1"/>
</dbReference>
<gene>
    <name evidence="13" type="ORF">CINCED_3A009243</name>
</gene>
<organism evidence="13 14">
    <name type="scientific">Cinara cedri</name>
    <dbReference type="NCBI Taxonomy" id="506608"/>
    <lineage>
        <taxon>Eukaryota</taxon>
        <taxon>Metazoa</taxon>
        <taxon>Ecdysozoa</taxon>
        <taxon>Arthropoda</taxon>
        <taxon>Hexapoda</taxon>
        <taxon>Insecta</taxon>
        <taxon>Pterygota</taxon>
        <taxon>Neoptera</taxon>
        <taxon>Paraneoptera</taxon>
        <taxon>Hemiptera</taxon>
        <taxon>Sternorrhyncha</taxon>
        <taxon>Aphidomorpha</taxon>
        <taxon>Aphidoidea</taxon>
        <taxon>Aphididae</taxon>
        <taxon>Lachninae</taxon>
        <taxon>Cinara</taxon>
    </lineage>
</organism>
<comment type="similarity">
    <text evidence="8">Belongs to the WRNexo family.</text>
</comment>
<dbReference type="SMART" id="SM00474">
    <property type="entry name" value="35EXOc"/>
    <property type="match status" value="1"/>
</dbReference>
<evidence type="ECO:0000256" key="3">
    <source>
        <dbReference type="ARBA" id="ARBA00022723"/>
    </source>
</evidence>
<keyword evidence="7" id="KW-0539">Nucleus</keyword>
<evidence type="ECO:0000256" key="7">
    <source>
        <dbReference type="ARBA" id="ARBA00023242"/>
    </source>
</evidence>
<dbReference type="Gene3D" id="3.30.420.10">
    <property type="entry name" value="Ribonuclease H-like superfamily/Ribonuclease H"/>
    <property type="match status" value="1"/>
</dbReference>
<keyword evidence="3" id="KW-0479">Metal-binding</keyword>
<dbReference type="EMBL" id="CABPRJ010000530">
    <property type="protein sequence ID" value="VVC30656.1"/>
    <property type="molecule type" value="Genomic_DNA"/>
</dbReference>
<evidence type="ECO:0000256" key="4">
    <source>
        <dbReference type="ARBA" id="ARBA00022801"/>
    </source>
</evidence>
<dbReference type="GO" id="GO:0006139">
    <property type="term" value="P:nucleobase-containing compound metabolic process"/>
    <property type="evidence" value="ECO:0007669"/>
    <property type="project" value="InterPro"/>
</dbReference>
<reference evidence="13 14" key="1">
    <citation type="submission" date="2019-08" db="EMBL/GenBank/DDBJ databases">
        <authorList>
            <person name="Alioto T."/>
            <person name="Alioto T."/>
            <person name="Gomez Garrido J."/>
        </authorList>
    </citation>
    <scope>NUCLEOTIDE SEQUENCE [LARGE SCALE GENOMIC DNA]</scope>
</reference>
<keyword evidence="2" id="KW-0540">Nuclease</keyword>
<evidence type="ECO:0000256" key="10">
    <source>
        <dbReference type="ARBA" id="ARBA00042761"/>
    </source>
</evidence>
<evidence type="ECO:0000256" key="1">
    <source>
        <dbReference type="ARBA" id="ARBA00004123"/>
    </source>
</evidence>
<evidence type="ECO:0000313" key="14">
    <source>
        <dbReference type="Proteomes" id="UP000325440"/>
    </source>
</evidence>
<evidence type="ECO:0000256" key="2">
    <source>
        <dbReference type="ARBA" id="ARBA00022722"/>
    </source>
</evidence>
<dbReference type="InterPro" id="IPR002562">
    <property type="entry name" value="3'-5'_exonuclease_dom"/>
</dbReference>
<dbReference type="GO" id="GO:0005634">
    <property type="term" value="C:nucleus"/>
    <property type="evidence" value="ECO:0007669"/>
    <property type="project" value="UniProtKB-SubCell"/>
</dbReference>
<dbReference type="Pfam" id="PF01612">
    <property type="entry name" value="DNA_pol_A_exo1"/>
    <property type="match status" value="1"/>
</dbReference>
<evidence type="ECO:0000256" key="9">
    <source>
        <dbReference type="ARBA" id="ARBA00040531"/>
    </source>
</evidence>
<evidence type="ECO:0000259" key="12">
    <source>
        <dbReference type="SMART" id="SM00474"/>
    </source>
</evidence>
<protein>
    <recommendedName>
        <fullName evidence="9">3'-5' exonuclease</fullName>
    </recommendedName>
    <alternativeName>
        <fullName evidence="10">Werner Syndrome-like exonuclease</fullName>
    </alternativeName>
</protein>
<dbReference type="OrthoDB" id="10261556at2759"/>
<dbReference type="CDD" id="cd06141">
    <property type="entry name" value="WRN_exo"/>
    <property type="match status" value="1"/>
</dbReference>
<dbReference type="GO" id="GO:0003676">
    <property type="term" value="F:nucleic acid binding"/>
    <property type="evidence" value="ECO:0007669"/>
    <property type="project" value="InterPro"/>
</dbReference>
<proteinExistence type="inferred from homology"/>
<name>A0A5E4MLB8_9HEMI</name>
<dbReference type="GO" id="GO:0046872">
    <property type="term" value="F:metal ion binding"/>
    <property type="evidence" value="ECO:0007669"/>
    <property type="project" value="UniProtKB-KW"/>
</dbReference>
<keyword evidence="4" id="KW-0378">Hydrolase</keyword>
<dbReference type="GO" id="GO:0008408">
    <property type="term" value="F:3'-5' exonuclease activity"/>
    <property type="evidence" value="ECO:0007669"/>
    <property type="project" value="InterPro"/>
</dbReference>
<dbReference type="AlphaFoldDB" id="A0A5E4MLB8"/>
<feature type="domain" description="3'-5' exonuclease" evidence="12">
    <location>
        <begin position="33"/>
        <end position="215"/>
    </location>
</feature>
<dbReference type="PANTHER" id="PTHR13620:SF109">
    <property type="entry name" value="3'-5' EXONUCLEASE"/>
    <property type="match status" value="1"/>
</dbReference>
<evidence type="ECO:0000256" key="11">
    <source>
        <dbReference type="ARBA" id="ARBA00045901"/>
    </source>
</evidence>
<keyword evidence="6" id="KW-0460">Magnesium</keyword>
<evidence type="ECO:0000256" key="8">
    <source>
        <dbReference type="ARBA" id="ARBA00037949"/>
    </source>
</evidence>
<dbReference type="InterPro" id="IPR036397">
    <property type="entry name" value="RNaseH_sf"/>
</dbReference>
<accession>A0A5E4MLB8</accession>
<evidence type="ECO:0000256" key="6">
    <source>
        <dbReference type="ARBA" id="ARBA00022842"/>
    </source>
</evidence>
<sequence>MSNETRYLPAWMTDSYCKQVQKPEEFIKFNGHIKTCTFSNELASYAEEILAKIDSSKCSEIVYGFDMEWPVTFNGKSRKTALIQICTDHSTCYLFHVFYIIKLPSIFVQLINHPKVRWSGVHIKNDFTKLSKNFNIDVSGALRNIIDLSAYANKVLNFDPCTCWSMATLVQKLLKKNVNKDNNIRLGHWERTNLDYNQCLYAATDAYVSINLFEY</sequence>
<evidence type="ECO:0000256" key="5">
    <source>
        <dbReference type="ARBA" id="ARBA00022839"/>
    </source>
</evidence>
<dbReference type="InterPro" id="IPR051132">
    <property type="entry name" value="3-5_Exonuclease_domain"/>
</dbReference>
<keyword evidence="5 13" id="KW-0269">Exonuclease</keyword>
<comment type="subcellular location">
    <subcellularLocation>
        <location evidence="1">Nucleus</location>
    </subcellularLocation>
</comment>
<dbReference type="Proteomes" id="UP000325440">
    <property type="component" value="Unassembled WGS sequence"/>
</dbReference>
<dbReference type="InterPro" id="IPR012337">
    <property type="entry name" value="RNaseH-like_sf"/>
</dbReference>